<proteinExistence type="predicted"/>
<sequence>MSMALIWSAVVAFLVTNTDDLILLMLFWGIVRTARDRMIVIVGQYAGILSLVAASWLLSLGFMTVPTKWVGLLGLLPLIVGVVNLWKWFKRPQAVTEATAEEASTVSAISGKLSVALVWSVTVGDGGDNLSVYIPFFVHQPLWRMVTIVFVFIVMTAFWLWLSHRLVQTKAIARGIERFGTWLIPCLFIIIGLFIILSSGLF</sequence>
<evidence type="ECO:0000313" key="2">
    <source>
        <dbReference type="EMBL" id="MYV18222.1"/>
    </source>
</evidence>
<feature type="transmembrane region" description="Helical" evidence="1">
    <location>
        <begin position="42"/>
        <end position="62"/>
    </location>
</feature>
<keyword evidence="1" id="KW-0812">Transmembrane</keyword>
<evidence type="ECO:0000256" key="1">
    <source>
        <dbReference type="SAM" id="Phobius"/>
    </source>
</evidence>
<dbReference type="InterPro" id="IPR004676">
    <property type="entry name" value="Cd-R_transporter"/>
</dbReference>
<accession>A0A6N9I512</accession>
<organism evidence="2 3">
    <name type="scientific">Furfurilactobacillus milii</name>
    <dbReference type="NCBI Taxonomy" id="2888272"/>
    <lineage>
        <taxon>Bacteria</taxon>
        <taxon>Bacillati</taxon>
        <taxon>Bacillota</taxon>
        <taxon>Bacilli</taxon>
        <taxon>Lactobacillales</taxon>
        <taxon>Lactobacillaceae</taxon>
        <taxon>Furfurilactobacillus</taxon>
    </lineage>
</organism>
<feature type="transmembrane region" description="Helical" evidence="1">
    <location>
        <begin position="182"/>
        <end position="201"/>
    </location>
</feature>
<dbReference type="EMBL" id="WEZQ01000026">
    <property type="protein sequence ID" value="MYV18222.1"/>
    <property type="molecule type" value="Genomic_DNA"/>
</dbReference>
<feature type="transmembrane region" description="Helical" evidence="1">
    <location>
        <begin position="69"/>
        <end position="89"/>
    </location>
</feature>
<dbReference type="AlphaFoldDB" id="A0A6N9I512"/>
<reference evidence="2 3" key="1">
    <citation type="journal article" date="2019" name="Appl. Environ. Microbiol.">
        <title>Genetic determinants of hydroxycinnamic acid metabolism in heterofermentative lactobacilli.</title>
        <authorList>
            <person name="Gaur G."/>
            <person name="Oh J.H."/>
            <person name="Filannino P."/>
            <person name="Gobbetti M."/>
            <person name="van Pijkeren J.P."/>
            <person name="Ganzle M.G."/>
        </authorList>
    </citation>
    <scope>NUCLEOTIDE SEQUENCE [LARGE SCALE GENOMIC DNA]</scope>
    <source>
        <strain evidence="2 3">C5</strain>
    </source>
</reference>
<protein>
    <submittedName>
        <fullName evidence="2">Permease, cadmium resistance protein</fullName>
    </submittedName>
</protein>
<keyword evidence="1" id="KW-1133">Transmembrane helix</keyword>
<evidence type="ECO:0000313" key="3">
    <source>
        <dbReference type="Proteomes" id="UP000449209"/>
    </source>
</evidence>
<feature type="transmembrane region" description="Helical" evidence="1">
    <location>
        <begin position="142"/>
        <end position="162"/>
    </location>
</feature>
<gene>
    <name evidence="2" type="ORF">GB993_12095</name>
</gene>
<comment type="caution">
    <text evidence="2">The sequence shown here is derived from an EMBL/GenBank/DDBJ whole genome shotgun (WGS) entry which is preliminary data.</text>
</comment>
<dbReference type="Proteomes" id="UP000449209">
    <property type="component" value="Unassembled WGS sequence"/>
</dbReference>
<keyword evidence="1" id="KW-0472">Membrane</keyword>
<dbReference type="Pfam" id="PF03596">
    <property type="entry name" value="Cad"/>
    <property type="match status" value="1"/>
</dbReference>
<name>A0A6N9I512_9LACO</name>